<dbReference type="Pfam" id="PF01124">
    <property type="entry name" value="MAPEG"/>
    <property type="match status" value="1"/>
</dbReference>
<gene>
    <name evidence="6" type="ORF">CALCODRAFT_478754</name>
</gene>
<dbReference type="InParanoid" id="A0A165K995"/>
<dbReference type="EMBL" id="KV423914">
    <property type="protein sequence ID" value="KZT62846.1"/>
    <property type="molecule type" value="Genomic_DNA"/>
</dbReference>
<sequence>MVLVIPDRFPLVIATATGTVFLNAYQYINVNKHRKAAGIKYPQLYAEQAEVEKNPLALKFNCAQRAHQNTLESITYVLLMSFTTGLKYPEVASGLLAAWIVGRVQYTNQYSKGDASKRGGTLFNLALTSLIFTSVASAGQLVYAMFT</sequence>
<keyword evidence="3 5" id="KW-1133">Transmembrane helix</keyword>
<evidence type="ECO:0000256" key="5">
    <source>
        <dbReference type="SAM" id="Phobius"/>
    </source>
</evidence>
<feature type="transmembrane region" description="Helical" evidence="5">
    <location>
        <begin position="122"/>
        <end position="146"/>
    </location>
</feature>
<evidence type="ECO:0000256" key="4">
    <source>
        <dbReference type="ARBA" id="ARBA00023136"/>
    </source>
</evidence>
<comment type="subcellular location">
    <subcellularLocation>
        <location evidence="1">Membrane</location>
        <topology evidence="1">Multi-pass membrane protein</topology>
    </subcellularLocation>
</comment>
<dbReference type="STRING" id="1353952.A0A165K995"/>
<dbReference type="PANTHER" id="PTHR10250:SF26">
    <property type="entry name" value="GLUTATHIONE S-TRANSFERASE 3, MITOCHONDRIAL"/>
    <property type="match status" value="1"/>
</dbReference>
<evidence type="ECO:0000313" key="7">
    <source>
        <dbReference type="Proteomes" id="UP000076842"/>
    </source>
</evidence>
<dbReference type="GO" id="GO:0004364">
    <property type="term" value="F:glutathione transferase activity"/>
    <property type="evidence" value="ECO:0007669"/>
    <property type="project" value="TreeGrafter"/>
</dbReference>
<dbReference type="InterPro" id="IPR050997">
    <property type="entry name" value="MAPEG"/>
</dbReference>
<keyword evidence="2 5" id="KW-0812">Transmembrane</keyword>
<evidence type="ECO:0000313" key="6">
    <source>
        <dbReference type="EMBL" id="KZT62846.1"/>
    </source>
</evidence>
<keyword evidence="4 5" id="KW-0472">Membrane</keyword>
<accession>A0A165K995</accession>
<name>A0A165K995_9BASI</name>
<dbReference type="PANTHER" id="PTHR10250">
    <property type="entry name" value="MICROSOMAL GLUTATHIONE S-TRANSFERASE"/>
    <property type="match status" value="1"/>
</dbReference>
<protein>
    <submittedName>
        <fullName evidence="6">Membrane-associated proteins in eicosanoid and glutathione metabolism</fullName>
    </submittedName>
</protein>
<dbReference type="AlphaFoldDB" id="A0A165K995"/>
<dbReference type="Gene3D" id="1.20.120.550">
    <property type="entry name" value="Membrane associated eicosanoid/glutathione metabolism-like domain"/>
    <property type="match status" value="1"/>
</dbReference>
<dbReference type="InterPro" id="IPR001129">
    <property type="entry name" value="Membr-assoc_MAPEG"/>
</dbReference>
<dbReference type="OrthoDB" id="410651at2759"/>
<dbReference type="GO" id="GO:0016020">
    <property type="term" value="C:membrane"/>
    <property type="evidence" value="ECO:0007669"/>
    <property type="project" value="UniProtKB-SubCell"/>
</dbReference>
<keyword evidence="7" id="KW-1185">Reference proteome</keyword>
<reference evidence="6 7" key="1">
    <citation type="journal article" date="2016" name="Mol. Biol. Evol.">
        <title>Comparative Genomics of Early-Diverging Mushroom-Forming Fungi Provides Insights into the Origins of Lignocellulose Decay Capabilities.</title>
        <authorList>
            <person name="Nagy L.G."/>
            <person name="Riley R."/>
            <person name="Tritt A."/>
            <person name="Adam C."/>
            <person name="Daum C."/>
            <person name="Floudas D."/>
            <person name="Sun H."/>
            <person name="Yadav J.S."/>
            <person name="Pangilinan J."/>
            <person name="Larsson K.H."/>
            <person name="Matsuura K."/>
            <person name="Barry K."/>
            <person name="Labutti K."/>
            <person name="Kuo R."/>
            <person name="Ohm R.A."/>
            <person name="Bhattacharya S.S."/>
            <person name="Shirouzu T."/>
            <person name="Yoshinaga Y."/>
            <person name="Martin F.M."/>
            <person name="Grigoriev I.V."/>
            <person name="Hibbett D.S."/>
        </authorList>
    </citation>
    <scope>NUCLEOTIDE SEQUENCE [LARGE SCALE GENOMIC DNA]</scope>
    <source>
        <strain evidence="6 7">HHB12733</strain>
    </source>
</reference>
<dbReference type="Proteomes" id="UP000076842">
    <property type="component" value="Unassembled WGS sequence"/>
</dbReference>
<evidence type="ECO:0000256" key="1">
    <source>
        <dbReference type="ARBA" id="ARBA00004141"/>
    </source>
</evidence>
<evidence type="ECO:0000256" key="2">
    <source>
        <dbReference type="ARBA" id="ARBA00022692"/>
    </source>
</evidence>
<proteinExistence type="predicted"/>
<dbReference type="GO" id="GO:0005635">
    <property type="term" value="C:nuclear envelope"/>
    <property type="evidence" value="ECO:0007669"/>
    <property type="project" value="TreeGrafter"/>
</dbReference>
<dbReference type="InterPro" id="IPR023352">
    <property type="entry name" value="MAPEG-like_dom_sf"/>
</dbReference>
<dbReference type="SUPFAM" id="SSF161084">
    <property type="entry name" value="MAPEG domain-like"/>
    <property type="match status" value="1"/>
</dbReference>
<dbReference type="GO" id="GO:0005783">
    <property type="term" value="C:endoplasmic reticulum"/>
    <property type="evidence" value="ECO:0007669"/>
    <property type="project" value="TreeGrafter"/>
</dbReference>
<dbReference type="GO" id="GO:0004602">
    <property type="term" value="F:glutathione peroxidase activity"/>
    <property type="evidence" value="ECO:0007669"/>
    <property type="project" value="TreeGrafter"/>
</dbReference>
<evidence type="ECO:0000256" key="3">
    <source>
        <dbReference type="ARBA" id="ARBA00022989"/>
    </source>
</evidence>
<organism evidence="6 7">
    <name type="scientific">Calocera cornea HHB12733</name>
    <dbReference type="NCBI Taxonomy" id="1353952"/>
    <lineage>
        <taxon>Eukaryota</taxon>
        <taxon>Fungi</taxon>
        <taxon>Dikarya</taxon>
        <taxon>Basidiomycota</taxon>
        <taxon>Agaricomycotina</taxon>
        <taxon>Dacrymycetes</taxon>
        <taxon>Dacrymycetales</taxon>
        <taxon>Dacrymycetaceae</taxon>
        <taxon>Calocera</taxon>
    </lineage>
</organism>